<dbReference type="GO" id="GO:0008270">
    <property type="term" value="F:zinc ion binding"/>
    <property type="evidence" value="ECO:0007669"/>
    <property type="project" value="UniProtKB-KW"/>
</dbReference>
<dbReference type="SUPFAM" id="SSF49599">
    <property type="entry name" value="TRAF domain-like"/>
    <property type="match status" value="1"/>
</dbReference>
<evidence type="ECO:0000259" key="11">
    <source>
        <dbReference type="PROSITE" id="PS50089"/>
    </source>
</evidence>
<protein>
    <recommendedName>
        <fullName evidence="4">RING-type E3 ubiquitin transferase</fullName>
        <ecNumber evidence="4">2.3.2.27</ecNumber>
    </recommendedName>
</protein>
<keyword evidence="14" id="KW-1185">Reference proteome</keyword>
<dbReference type="PROSITE" id="PS50089">
    <property type="entry name" value="ZF_RING_2"/>
    <property type="match status" value="1"/>
</dbReference>
<reference evidence="13 14" key="1">
    <citation type="journal article" date="2024" name="BMC Genomics">
        <title>De novo assembly and annotation of Popillia japonica's genome with initial clues to its potential as an invasive pest.</title>
        <authorList>
            <person name="Cucini C."/>
            <person name="Boschi S."/>
            <person name="Funari R."/>
            <person name="Cardaioli E."/>
            <person name="Iannotti N."/>
            <person name="Marturano G."/>
            <person name="Paoli F."/>
            <person name="Bruttini M."/>
            <person name="Carapelli A."/>
            <person name="Frati F."/>
            <person name="Nardi F."/>
        </authorList>
    </citation>
    <scope>NUCLEOTIDE SEQUENCE [LARGE SCALE GENOMIC DNA]</scope>
    <source>
        <strain evidence="13">DMR45628</strain>
    </source>
</reference>
<dbReference type="InterPro" id="IPR001841">
    <property type="entry name" value="Znf_RING"/>
</dbReference>
<evidence type="ECO:0000313" key="13">
    <source>
        <dbReference type="EMBL" id="KAK9717009.1"/>
    </source>
</evidence>
<keyword evidence="8" id="KW-0833">Ubl conjugation pathway</keyword>
<dbReference type="InterPro" id="IPR013083">
    <property type="entry name" value="Znf_RING/FYVE/PHD"/>
</dbReference>
<proteinExistence type="inferred from homology"/>
<evidence type="ECO:0000256" key="7">
    <source>
        <dbReference type="ARBA" id="ARBA00022771"/>
    </source>
</evidence>
<dbReference type="Proteomes" id="UP001458880">
    <property type="component" value="Unassembled WGS sequence"/>
</dbReference>
<comment type="caution">
    <text evidence="13">The sequence shown here is derived from an EMBL/GenBank/DDBJ whole genome shotgun (WGS) entry which is preliminary data.</text>
</comment>
<dbReference type="EC" id="2.3.2.27" evidence="4"/>
<dbReference type="InterPro" id="IPR049548">
    <property type="entry name" value="Sina-like_RING"/>
</dbReference>
<dbReference type="AlphaFoldDB" id="A0AAW1KBA4"/>
<dbReference type="PROSITE" id="PS51081">
    <property type="entry name" value="ZF_SIAH"/>
    <property type="match status" value="1"/>
</dbReference>
<dbReference type="InterPro" id="IPR004162">
    <property type="entry name" value="SINA-like_animal"/>
</dbReference>
<dbReference type="PANTHER" id="PTHR45877">
    <property type="entry name" value="E3 UBIQUITIN-PROTEIN LIGASE SIAH2"/>
    <property type="match status" value="1"/>
</dbReference>
<dbReference type="GO" id="GO:0031624">
    <property type="term" value="F:ubiquitin conjugating enzyme binding"/>
    <property type="evidence" value="ECO:0007669"/>
    <property type="project" value="TreeGrafter"/>
</dbReference>
<evidence type="ECO:0000259" key="12">
    <source>
        <dbReference type="PROSITE" id="PS51081"/>
    </source>
</evidence>
<keyword evidence="6" id="KW-0479">Metal-binding</keyword>
<evidence type="ECO:0000256" key="2">
    <source>
        <dbReference type="ARBA" id="ARBA00004906"/>
    </source>
</evidence>
<keyword evidence="7 10" id="KW-0863">Zinc-finger</keyword>
<feature type="domain" description="RING-type" evidence="11">
    <location>
        <begin position="13"/>
        <end position="48"/>
    </location>
</feature>
<dbReference type="GO" id="GO:0005737">
    <property type="term" value="C:cytoplasm"/>
    <property type="evidence" value="ECO:0007669"/>
    <property type="project" value="TreeGrafter"/>
</dbReference>
<keyword evidence="5" id="KW-0808">Transferase</keyword>
<evidence type="ECO:0000256" key="8">
    <source>
        <dbReference type="ARBA" id="ARBA00022786"/>
    </source>
</evidence>
<dbReference type="InterPro" id="IPR013010">
    <property type="entry name" value="Znf_SIAH"/>
</dbReference>
<evidence type="ECO:0000256" key="4">
    <source>
        <dbReference type="ARBA" id="ARBA00012483"/>
    </source>
</evidence>
<accession>A0AAW1KBA4</accession>
<evidence type="ECO:0000256" key="10">
    <source>
        <dbReference type="PROSITE-ProRule" id="PRU00455"/>
    </source>
</evidence>
<feature type="domain" description="SIAH-type" evidence="12">
    <location>
        <begin position="75"/>
        <end position="140"/>
    </location>
</feature>
<dbReference type="Gene3D" id="3.30.40.10">
    <property type="entry name" value="Zinc/RING finger domain, C3HC4 (zinc finger)"/>
    <property type="match status" value="2"/>
</dbReference>
<name>A0AAW1KBA4_POPJA</name>
<dbReference type="GO" id="GO:0043161">
    <property type="term" value="P:proteasome-mediated ubiquitin-dependent protein catabolic process"/>
    <property type="evidence" value="ECO:0007669"/>
    <property type="project" value="TreeGrafter"/>
</dbReference>
<dbReference type="SUPFAM" id="SSF57850">
    <property type="entry name" value="RING/U-box"/>
    <property type="match status" value="1"/>
</dbReference>
<dbReference type="Pfam" id="PF21362">
    <property type="entry name" value="Sina_RING"/>
    <property type="match status" value="1"/>
</dbReference>
<dbReference type="EMBL" id="JASPKY010000248">
    <property type="protein sequence ID" value="KAK9717009.1"/>
    <property type="molecule type" value="Genomic_DNA"/>
</dbReference>
<evidence type="ECO:0000256" key="1">
    <source>
        <dbReference type="ARBA" id="ARBA00000900"/>
    </source>
</evidence>
<dbReference type="GO" id="GO:0061630">
    <property type="term" value="F:ubiquitin protein ligase activity"/>
    <property type="evidence" value="ECO:0007669"/>
    <property type="project" value="UniProtKB-EC"/>
</dbReference>
<evidence type="ECO:0000256" key="5">
    <source>
        <dbReference type="ARBA" id="ARBA00022679"/>
    </source>
</evidence>
<sequence length="263" mass="30520">MSQVNDISSKMECPICMDYMVAPIFVCSGGHSLCGNCYPNVQKCPMCSVPLGKTRNFALESLIEALSSSDQDIIPIERACPYYKDGCPMFLSPCKYNEHKSSCSYRTFECIFHVDEDYTEPCSYVGRRLGLKQHILHKHEDCVFDHDEDMLSISSSNSYDVWFVCHEKDIFYFHAKEKDGIMYWWLQHIGNPKIGAEYSYTVRIFSKPYTHREYQCKEHCVAHEDFDTVINKGLCPSVPIKVLQTYSADRWYTLRISKLPQRN</sequence>
<gene>
    <name evidence="13" type="ORF">QE152_g24420</name>
</gene>
<comment type="catalytic activity">
    <reaction evidence="1">
        <text>S-ubiquitinyl-[E2 ubiquitin-conjugating enzyme]-L-cysteine + [acceptor protein]-L-lysine = [E2 ubiquitin-conjugating enzyme]-L-cysteine + N(6)-ubiquitinyl-[acceptor protein]-L-lysine.</text>
        <dbReference type="EC" id="2.3.2.27"/>
    </reaction>
</comment>
<evidence type="ECO:0000256" key="6">
    <source>
        <dbReference type="ARBA" id="ARBA00022723"/>
    </source>
</evidence>
<comment type="pathway">
    <text evidence="2">Protein modification; protein ubiquitination.</text>
</comment>
<evidence type="ECO:0000256" key="3">
    <source>
        <dbReference type="ARBA" id="ARBA00009119"/>
    </source>
</evidence>
<evidence type="ECO:0000256" key="9">
    <source>
        <dbReference type="ARBA" id="ARBA00022833"/>
    </source>
</evidence>
<evidence type="ECO:0000313" key="14">
    <source>
        <dbReference type="Proteomes" id="UP001458880"/>
    </source>
</evidence>
<keyword evidence="9" id="KW-0862">Zinc</keyword>
<comment type="similarity">
    <text evidence="3">Belongs to the SINA (Seven in absentia) family.</text>
</comment>
<dbReference type="PANTHER" id="PTHR45877:SF2">
    <property type="entry name" value="E3 UBIQUITIN-PROTEIN LIGASE SINA-RELATED"/>
    <property type="match status" value="1"/>
</dbReference>
<organism evidence="13 14">
    <name type="scientific">Popillia japonica</name>
    <name type="common">Japanese beetle</name>
    <dbReference type="NCBI Taxonomy" id="7064"/>
    <lineage>
        <taxon>Eukaryota</taxon>
        <taxon>Metazoa</taxon>
        <taxon>Ecdysozoa</taxon>
        <taxon>Arthropoda</taxon>
        <taxon>Hexapoda</taxon>
        <taxon>Insecta</taxon>
        <taxon>Pterygota</taxon>
        <taxon>Neoptera</taxon>
        <taxon>Endopterygota</taxon>
        <taxon>Coleoptera</taxon>
        <taxon>Polyphaga</taxon>
        <taxon>Scarabaeiformia</taxon>
        <taxon>Scarabaeidae</taxon>
        <taxon>Rutelinae</taxon>
        <taxon>Popillia</taxon>
    </lineage>
</organism>